<dbReference type="NCBIfam" id="TIGR00374">
    <property type="entry name" value="flippase-like domain"/>
    <property type="match status" value="1"/>
</dbReference>
<dbReference type="PANTHER" id="PTHR37693:SF1">
    <property type="entry name" value="INTEGRAL MEMBRANE PROTEIN"/>
    <property type="match status" value="1"/>
</dbReference>
<evidence type="ECO:0000256" key="4">
    <source>
        <dbReference type="ARBA" id="ARBA00022989"/>
    </source>
</evidence>
<dbReference type="EMBL" id="CP121689">
    <property type="protein sequence ID" value="WZL75614.1"/>
    <property type="molecule type" value="Genomic_DNA"/>
</dbReference>
<dbReference type="PANTHER" id="PTHR37693">
    <property type="entry name" value="PHOSPHATIDYLGLYCEROL LYSYLTRANSFERASE"/>
    <property type="match status" value="1"/>
</dbReference>
<keyword evidence="3 6" id="KW-0812">Transmembrane</keyword>
<feature type="transmembrane region" description="Helical" evidence="6">
    <location>
        <begin position="17"/>
        <end position="37"/>
    </location>
</feature>
<feature type="transmembrane region" description="Helical" evidence="6">
    <location>
        <begin position="278"/>
        <end position="299"/>
    </location>
</feature>
<protein>
    <submittedName>
        <fullName evidence="7">Lysylphosphatidylglycerol synthase transmembrane domain-containing protein</fullName>
    </submittedName>
</protein>
<dbReference type="InterPro" id="IPR022791">
    <property type="entry name" value="L-PG_synthase/AglD"/>
</dbReference>
<feature type="transmembrane region" description="Helical" evidence="6">
    <location>
        <begin position="235"/>
        <end position="258"/>
    </location>
</feature>
<feature type="transmembrane region" description="Helical" evidence="6">
    <location>
        <begin position="165"/>
        <end position="182"/>
    </location>
</feature>
<evidence type="ECO:0000313" key="8">
    <source>
        <dbReference type="Proteomes" id="UP001461341"/>
    </source>
</evidence>
<proteinExistence type="predicted"/>
<accession>A0ABZ2Y9C2</accession>
<evidence type="ECO:0000256" key="5">
    <source>
        <dbReference type="ARBA" id="ARBA00023136"/>
    </source>
</evidence>
<feature type="transmembrane region" description="Helical" evidence="6">
    <location>
        <begin position="52"/>
        <end position="72"/>
    </location>
</feature>
<evidence type="ECO:0000256" key="1">
    <source>
        <dbReference type="ARBA" id="ARBA00004651"/>
    </source>
</evidence>
<dbReference type="Proteomes" id="UP001461341">
    <property type="component" value="Chromosome"/>
</dbReference>
<organism evidence="7 8">
    <name type="scientific">Thermatribacter velox</name>
    <dbReference type="NCBI Taxonomy" id="3039681"/>
    <lineage>
        <taxon>Bacteria</taxon>
        <taxon>Pseudomonadati</taxon>
        <taxon>Atribacterota</taxon>
        <taxon>Atribacteria</taxon>
        <taxon>Atribacterales</taxon>
        <taxon>Thermatribacteraceae</taxon>
        <taxon>Thermatribacter</taxon>
    </lineage>
</organism>
<evidence type="ECO:0000313" key="7">
    <source>
        <dbReference type="EMBL" id="WZL75614.1"/>
    </source>
</evidence>
<evidence type="ECO:0000256" key="6">
    <source>
        <dbReference type="SAM" id="Phobius"/>
    </source>
</evidence>
<keyword evidence="4 6" id="KW-1133">Transmembrane helix</keyword>
<reference evidence="7 8" key="1">
    <citation type="submission" date="2023-03" db="EMBL/GenBank/DDBJ databases">
        <title>Novel Species.</title>
        <authorList>
            <person name="Ma S."/>
        </authorList>
    </citation>
    <scope>NUCLEOTIDE SEQUENCE [LARGE SCALE GENOMIC DNA]</scope>
    <source>
        <strain evidence="7 8">B11</strain>
    </source>
</reference>
<evidence type="ECO:0000256" key="3">
    <source>
        <dbReference type="ARBA" id="ARBA00022692"/>
    </source>
</evidence>
<evidence type="ECO:0000256" key="2">
    <source>
        <dbReference type="ARBA" id="ARBA00022475"/>
    </source>
</evidence>
<sequence>MEKIEKSFDQRKILKQALIGVGGSLISLLCIVIYLFLHEGEISFSVAHPENLFLAAGVLVLAWLFDALRVMLSARIWQKKLRLRDCLTTVLSGYFLSGITPANTGGQVAEIYLLTRSGLSLSEATGLTVVGGALYSFTLVVLFFLSSLLFQLSIPSRIFEITSRLFLLYAVLLGVLSVFLKYPHLLFRVSHKALAFLARFVPRLKGLVEVAPPFLERFFLELREKLLLFLRKPQYLALNISMYSLHFFCLLGTTYFLIQAISESNLSLSATVRLQLPLFFMLRFTPIPGASGIAELSFASLFRALLAGKNLGILVFLWRLYTYYLALAAGSVAFFRTLSR</sequence>
<name>A0ABZ2Y9C2_9BACT</name>
<keyword evidence="2" id="KW-1003">Cell membrane</keyword>
<feature type="transmembrane region" description="Helical" evidence="6">
    <location>
        <begin position="311"/>
        <end position="335"/>
    </location>
</feature>
<gene>
    <name evidence="7" type="ORF">QBE54_08450</name>
</gene>
<keyword evidence="5 6" id="KW-0472">Membrane</keyword>
<feature type="transmembrane region" description="Helical" evidence="6">
    <location>
        <begin position="124"/>
        <end position="145"/>
    </location>
</feature>
<comment type="subcellular location">
    <subcellularLocation>
        <location evidence="1">Cell membrane</location>
        <topology evidence="1">Multi-pass membrane protein</topology>
    </subcellularLocation>
</comment>
<keyword evidence="8" id="KW-1185">Reference proteome</keyword>
<dbReference type="Pfam" id="PF03706">
    <property type="entry name" value="LPG_synthase_TM"/>
    <property type="match status" value="1"/>
</dbReference>
<dbReference type="RefSeq" id="WP_369017763.1">
    <property type="nucleotide sequence ID" value="NZ_CP121689.1"/>
</dbReference>